<dbReference type="Gene3D" id="2.40.50.100">
    <property type="match status" value="1"/>
</dbReference>
<evidence type="ECO:0000256" key="3">
    <source>
        <dbReference type="ARBA" id="ARBA00007317"/>
    </source>
</evidence>
<comment type="pathway">
    <text evidence="2">Amino-acid degradation; L-lysine degradation via saccharopine pathway; glutaryl-CoA from L-lysine: step 6/6.</text>
</comment>
<dbReference type="AlphaFoldDB" id="A0A3B0WSD5"/>
<evidence type="ECO:0000313" key="12">
    <source>
        <dbReference type="EMBL" id="VAW53537.1"/>
    </source>
</evidence>
<dbReference type="InterPro" id="IPR004167">
    <property type="entry name" value="PSBD"/>
</dbReference>
<keyword evidence="5" id="KW-0816">Tricarboxylic acid cycle</keyword>
<dbReference type="InterPro" id="IPR006255">
    <property type="entry name" value="SucB"/>
</dbReference>
<dbReference type="InterPro" id="IPR023213">
    <property type="entry name" value="CAT-like_dom_sf"/>
</dbReference>
<dbReference type="InterPro" id="IPR050537">
    <property type="entry name" value="2-oxoacid_dehydrogenase"/>
</dbReference>
<feature type="domain" description="Lipoyl-binding" evidence="10">
    <location>
        <begin position="2"/>
        <end position="77"/>
    </location>
</feature>
<dbReference type="PANTHER" id="PTHR43416">
    <property type="entry name" value="DIHYDROLIPOYLLYSINE-RESIDUE SUCCINYLTRANSFERASE COMPONENT OF 2-OXOGLUTARATE DEHYDROGENASE COMPLEX, MITOCHONDRIAL-RELATED"/>
    <property type="match status" value="1"/>
</dbReference>
<protein>
    <recommendedName>
        <fullName evidence="4">dihydrolipoyllysine-residue succinyltransferase</fullName>
        <ecNumber evidence="4">2.3.1.61</ecNumber>
    </recommendedName>
    <alternativeName>
        <fullName evidence="9">2-oxoglutarate dehydrogenase complex component E2</fullName>
    </alternativeName>
</protein>
<dbReference type="GO" id="GO:0005829">
    <property type="term" value="C:cytosol"/>
    <property type="evidence" value="ECO:0007669"/>
    <property type="project" value="TreeGrafter"/>
</dbReference>
<comment type="cofactor">
    <cofactor evidence="1">
        <name>(R)-lipoate</name>
        <dbReference type="ChEBI" id="CHEBI:83088"/>
    </cofactor>
</comment>
<evidence type="ECO:0000256" key="9">
    <source>
        <dbReference type="ARBA" id="ARBA00032406"/>
    </source>
</evidence>
<dbReference type="InterPro" id="IPR011053">
    <property type="entry name" value="Single_hybrid_motif"/>
</dbReference>
<dbReference type="EC" id="2.3.1.61" evidence="4"/>
<dbReference type="GO" id="GO:0033512">
    <property type="term" value="P:L-lysine catabolic process to acetyl-CoA via saccharopine"/>
    <property type="evidence" value="ECO:0007669"/>
    <property type="project" value="UniProtKB-UniPathway"/>
</dbReference>
<name>A0A3B0WSD5_9ZZZZ</name>
<evidence type="ECO:0000256" key="5">
    <source>
        <dbReference type="ARBA" id="ARBA00022532"/>
    </source>
</evidence>
<evidence type="ECO:0000256" key="7">
    <source>
        <dbReference type="ARBA" id="ARBA00022823"/>
    </source>
</evidence>
<reference evidence="12" key="1">
    <citation type="submission" date="2018-06" db="EMBL/GenBank/DDBJ databases">
        <authorList>
            <person name="Zhirakovskaya E."/>
        </authorList>
    </citation>
    <scope>NUCLEOTIDE SEQUENCE</scope>
</reference>
<evidence type="ECO:0000259" key="11">
    <source>
        <dbReference type="PROSITE" id="PS51826"/>
    </source>
</evidence>
<dbReference type="GO" id="GO:0006099">
    <property type="term" value="P:tricarboxylic acid cycle"/>
    <property type="evidence" value="ECO:0007669"/>
    <property type="project" value="UniProtKB-KW"/>
</dbReference>
<dbReference type="UniPathway" id="UPA00868">
    <property type="reaction ID" value="UER00840"/>
</dbReference>
<dbReference type="PANTHER" id="PTHR43416:SF5">
    <property type="entry name" value="DIHYDROLIPOYLLYSINE-RESIDUE SUCCINYLTRANSFERASE COMPONENT OF 2-OXOGLUTARATE DEHYDROGENASE COMPLEX, MITOCHONDRIAL"/>
    <property type="match status" value="1"/>
</dbReference>
<organism evidence="12">
    <name type="scientific">hydrothermal vent metagenome</name>
    <dbReference type="NCBI Taxonomy" id="652676"/>
    <lineage>
        <taxon>unclassified sequences</taxon>
        <taxon>metagenomes</taxon>
        <taxon>ecological metagenomes</taxon>
    </lineage>
</organism>
<evidence type="ECO:0000256" key="4">
    <source>
        <dbReference type="ARBA" id="ARBA00012945"/>
    </source>
</evidence>
<evidence type="ECO:0000256" key="2">
    <source>
        <dbReference type="ARBA" id="ARBA00005145"/>
    </source>
</evidence>
<dbReference type="PROSITE" id="PS00189">
    <property type="entry name" value="LIPOYL"/>
    <property type="match status" value="1"/>
</dbReference>
<dbReference type="InterPro" id="IPR001078">
    <property type="entry name" value="2-oxoacid_DH_actylTfrase"/>
</dbReference>
<dbReference type="SUPFAM" id="SSF47005">
    <property type="entry name" value="Peripheral subunit-binding domain of 2-oxo acid dehydrogenase complex"/>
    <property type="match status" value="1"/>
</dbReference>
<dbReference type="SUPFAM" id="SSF51230">
    <property type="entry name" value="Single hybrid motif"/>
    <property type="match status" value="1"/>
</dbReference>
<dbReference type="Pfam" id="PF02817">
    <property type="entry name" value="E3_binding"/>
    <property type="match status" value="1"/>
</dbReference>
<dbReference type="InterPro" id="IPR000089">
    <property type="entry name" value="Biotin_lipoyl"/>
</dbReference>
<evidence type="ECO:0000259" key="10">
    <source>
        <dbReference type="PROSITE" id="PS50968"/>
    </source>
</evidence>
<accession>A0A3B0WSD5</accession>
<dbReference type="PROSITE" id="PS50968">
    <property type="entry name" value="BIOTINYL_LIPOYL"/>
    <property type="match status" value="1"/>
</dbReference>
<keyword evidence="7" id="KW-0450">Lipoyl</keyword>
<dbReference type="PROSITE" id="PS51826">
    <property type="entry name" value="PSBD"/>
    <property type="match status" value="1"/>
</dbReference>
<dbReference type="NCBIfam" id="TIGR01347">
    <property type="entry name" value="sucB"/>
    <property type="match status" value="1"/>
</dbReference>
<gene>
    <name evidence="12" type="ORF">MNBD_GAMMA05-416</name>
</gene>
<dbReference type="SUPFAM" id="SSF52777">
    <property type="entry name" value="CoA-dependent acyltransferases"/>
    <property type="match status" value="1"/>
</dbReference>
<dbReference type="NCBIfam" id="NF004309">
    <property type="entry name" value="PRK05704.1"/>
    <property type="match status" value="1"/>
</dbReference>
<evidence type="ECO:0000256" key="8">
    <source>
        <dbReference type="ARBA" id="ARBA00023315"/>
    </source>
</evidence>
<proteinExistence type="inferred from homology"/>
<dbReference type="EMBL" id="UOFE01000034">
    <property type="protein sequence ID" value="VAW53537.1"/>
    <property type="molecule type" value="Genomic_DNA"/>
</dbReference>
<keyword evidence="6 12" id="KW-0808">Transferase</keyword>
<dbReference type="Pfam" id="PF00198">
    <property type="entry name" value="2-oxoacid_dh"/>
    <property type="match status" value="1"/>
</dbReference>
<dbReference type="GO" id="GO:0045252">
    <property type="term" value="C:oxoglutarate dehydrogenase complex"/>
    <property type="evidence" value="ECO:0007669"/>
    <property type="project" value="InterPro"/>
</dbReference>
<dbReference type="FunFam" id="3.30.559.10:FF:000007">
    <property type="entry name" value="Dihydrolipoamide acetyltransferase component of pyruvate dehydrogenase complex"/>
    <property type="match status" value="1"/>
</dbReference>
<sequence>MSIEIKVPELPESVADAVIASWYKQVGESINVDEVLVDLETDKVILEVPSIKQGVIKEILFSVGDTVTAGQLLAVIDVSDKTVAAISDNNSNKNNKTNGSSTVVSAAMSPSVRKLIAESAVDESQLVGSGKNGRILKQDVEKLIANKTEANSEAPGSQRQNITVGEQQVASGERLERRVPMTRLRARIAERLLQSQQQAAILTTFNEVNMKPVMELRSRYKDLFEKKYGVRLGFMSFFVRACVEALKQFPEINASIDGNDIVYHGFYDIGVAVSGPNGLVVPVLRDVDIQSIAEVEQSIIAYANKAKENSLTIEDISGGTFTISNGGVFGSMLSTPILNPPQSAILGMHNITERAMVIESEVIVLPMMYLALSYDHRLVDGKSAVQFLVTVKQLLEDPSRMLIGV</sequence>
<evidence type="ECO:0000256" key="6">
    <source>
        <dbReference type="ARBA" id="ARBA00022679"/>
    </source>
</evidence>
<dbReference type="Gene3D" id="3.30.559.10">
    <property type="entry name" value="Chloramphenicol acetyltransferase-like domain"/>
    <property type="match status" value="1"/>
</dbReference>
<dbReference type="InterPro" id="IPR036625">
    <property type="entry name" value="E3-bd_dom_sf"/>
</dbReference>
<dbReference type="Pfam" id="PF00364">
    <property type="entry name" value="Biotin_lipoyl"/>
    <property type="match status" value="1"/>
</dbReference>
<dbReference type="CDD" id="cd06849">
    <property type="entry name" value="lipoyl_domain"/>
    <property type="match status" value="1"/>
</dbReference>
<dbReference type="GO" id="GO:0004149">
    <property type="term" value="F:dihydrolipoyllysine-residue succinyltransferase activity"/>
    <property type="evidence" value="ECO:0007669"/>
    <property type="project" value="UniProtKB-EC"/>
</dbReference>
<comment type="similarity">
    <text evidence="3">Belongs to the 2-oxoacid dehydrogenase family.</text>
</comment>
<dbReference type="InterPro" id="IPR003016">
    <property type="entry name" value="2-oxoA_DH_lipoyl-BS"/>
</dbReference>
<feature type="domain" description="Peripheral subunit-binding (PSBD)" evidence="11">
    <location>
        <begin position="107"/>
        <end position="144"/>
    </location>
</feature>
<dbReference type="Gene3D" id="4.10.320.10">
    <property type="entry name" value="E3-binding domain"/>
    <property type="match status" value="1"/>
</dbReference>
<keyword evidence="8 12" id="KW-0012">Acyltransferase</keyword>
<evidence type="ECO:0000256" key="1">
    <source>
        <dbReference type="ARBA" id="ARBA00001938"/>
    </source>
</evidence>